<dbReference type="EMBL" id="UINC01066324">
    <property type="protein sequence ID" value="SVB96916.1"/>
    <property type="molecule type" value="Genomic_DNA"/>
</dbReference>
<reference evidence="1" key="1">
    <citation type="submission" date="2018-05" db="EMBL/GenBank/DDBJ databases">
        <authorList>
            <person name="Lanie J.A."/>
            <person name="Ng W.-L."/>
            <person name="Kazmierczak K.M."/>
            <person name="Andrzejewski T.M."/>
            <person name="Davidsen T.M."/>
            <person name="Wayne K.J."/>
            <person name="Tettelin H."/>
            <person name="Glass J.I."/>
            <person name="Rusch D."/>
            <person name="Podicherti R."/>
            <person name="Tsui H.-C.T."/>
            <person name="Winkler M.E."/>
        </authorList>
    </citation>
    <scope>NUCLEOTIDE SEQUENCE</scope>
</reference>
<sequence>MFLPLGGTGEIGMNMNLYGYGHEIDEMKWLIVDVGITFADESIPGIDVIMPDHSFIKDKVENLLGAIITHAHEDHVGG</sequence>
<proteinExistence type="predicted"/>
<accession>A0A382IBD5</accession>
<evidence type="ECO:0000313" key="1">
    <source>
        <dbReference type="EMBL" id="SVB96916.1"/>
    </source>
</evidence>
<dbReference type="Gene3D" id="3.60.15.10">
    <property type="entry name" value="Ribonuclease Z/Hydroxyacylglutathione hydrolase-like"/>
    <property type="match status" value="1"/>
</dbReference>
<gene>
    <name evidence="1" type="ORF">METZ01_LOCUS249770</name>
</gene>
<dbReference type="AlphaFoldDB" id="A0A382IBD5"/>
<organism evidence="1">
    <name type="scientific">marine metagenome</name>
    <dbReference type="NCBI Taxonomy" id="408172"/>
    <lineage>
        <taxon>unclassified sequences</taxon>
        <taxon>metagenomes</taxon>
        <taxon>ecological metagenomes</taxon>
    </lineage>
</organism>
<dbReference type="SUPFAM" id="SSF56281">
    <property type="entry name" value="Metallo-hydrolase/oxidoreductase"/>
    <property type="match status" value="1"/>
</dbReference>
<feature type="non-terminal residue" evidence="1">
    <location>
        <position position="78"/>
    </location>
</feature>
<evidence type="ECO:0008006" key="2">
    <source>
        <dbReference type="Google" id="ProtNLM"/>
    </source>
</evidence>
<dbReference type="PANTHER" id="PTHR43694:SF1">
    <property type="entry name" value="RIBONUCLEASE J"/>
    <property type="match status" value="1"/>
</dbReference>
<protein>
    <recommendedName>
        <fullName evidence="2">Metallo-beta-lactamase domain-containing protein</fullName>
    </recommendedName>
</protein>
<dbReference type="PANTHER" id="PTHR43694">
    <property type="entry name" value="RIBONUCLEASE J"/>
    <property type="match status" value="1"/>
</dbReference>
<name>A0A382IBD5_9ZZZZ</name>
<dbReference type="InterPro" id="IPR036866">
    <property type="entry name" value="RibonucZ/Hydroxyglut_hydro"/>
</dbReference>